<proteinExistence type="predicted"/>
<protein>
    <submittedName>
        <fullName evidence="1">Uncharacterized protein</fullName>
    </submittedName>
</protein>
<keyword evidence="2" id="KW-1185">Reference proteome</keyword>
<accession>R4K7B3</accession>
<dbReference type="PATRIC" id="fig|86416.3.peg.2739"/>
<evidence type="ECO:0000313" key="1">
    <source>
        <dbReference type="EMBL" id="AGK97591.1"/>
    </source>
</evidence>
<dbReference type="EMBL" id="CP003261">
    <property type="protein sequence ID" value="AGK97591.1"/>
    <property type="molecule type" value="Genomic_DNA"/>
</dbReference>
<dbReference type="RefSeq" id="WP_015615887.1">
    <property type="nucleotide sequence ID" value="NC_021182.1"/>
</dbReference>
<evidence type="ECO:0000313" key="2">
    <source>
        <dbReference type="Proteomes" id="UP000013523"/>
    </source>
</evidence>
<dbReference type="STRING" id="86416.Clopa_2751"/>
<sequence>MDRDKLIKDINNELETLKDIPIDKVLQDKASKVASRYQISASYALSVYMDWKSKQK</sequence>
<dbReference type="AlphaFoldDB" id="R4K7B3"/>
<gene>
    <name evidence="1" type="ORF">Clopa_2751</name>
</gene>
<name>R4K7B3_CLOPA</name>
<organism evidence="1 2">
    <name type="scientific">Clostridium pasteurianum BC1</name>
    <dbReference type="NCBI Taxonomy" id="86416"/>
    <lineage>
        <taxon>Bacteria</taxon>
        <taxon>Bacillati</taxon>
        <taxon>Bacillota</taxon>
        <taxon>Clostridia</taxon>
        <taxon>Eubacteriales</taxon>
        <taxon>Clostridiaceae</taxon>
        <taxon>Clostridium</taxon>
    </lineage>
</organism>
<dbReference type="KEGG" id="cpas:Clopa_2751"/>
<reference evidence="1 2" key="1">
    <citation type="submission" date="2012-01" db="EMBL/GenBank/DDBJ databases">
        <title>Complete sequence of chromosome of Clostridium pasteurianum BC1.</title>
        <authorList>
            <consortium name="US DOE Joint Genome Institute"/>
            <person name="Lucas S."/>
            <person name="Han J."/>
            <person name="Lapidus A."/>
            <person name="Cheng J.-F."/>
            <person name="Goodwin L."/>
            <person name="Pitluck S."/>
            <person name="Peters L."/>
            <person name="Mikhailova N."/>
            <person name="Teshima H."/>
            <person name="Detter J.C."/>
            <person name="Han C."/>
            <person name="Tapia R."/>
            <person name="Land M."/>
            <person name="Hauser L."/>
            <person name="Kyrpides N."/>
            <person name="Ivanova N."/>
            <person name="Pagani I."/>
            <person name="Dunn J."/>
            <person name="Taghavi S."/>
            <person name="Francis A."/>
            <person name="van der Lelie D."/>
            <person name="Woyke T."/>
        </authorList>
    </citation>
    <scope>NUCLEOTIDE SEQUENCE [LARGE SCALE GENOMIC DNA]</scope>
    <source>
        <strain evidence="1 2">BC1</strain>
    </source>
</reference>
<dbReference type="HOGENOM" id="CLU_3006165_0_0_9"/>
<dbReference type="Proteomes" id="UP000013523">
    <property type="component" value="Chromosome"/>
</dbReference>